<reference evidence="6" key="1">
    <citation type="journal article" date="2014" name="Int. J. Syst. Evol. Microbiol.">
        <title>Complete genome of a new Firmicutes species belonging to the dominant human colonic microbiota ('Ruminococcus bicirculans') reveals two chromosomes and a selective capacity to utilize plant glucans.</title>
        <authorList>
            <consortium name="NISC Comparative Sequencing Program"/>
            <person name="Wegmann U."/>
            <person name="Louis P."/>
            <person name="Goesmann A."/>
            <person name="Henrissat B."/>
            <person name="Duncan S.H."/>
            <person name="Flint H.J."/>
        </authorList>
    </citation>
    <scope>NUCLEOTIDE SEQUENCE</scope>
    <source>
        <strain evidence="6">NBRC 107715</strain>
    </source>
</reference>
<dbReference type="EMBL" id="BSPK01000004">
    <property type="protein sequence ID" value="GLS62090.1"/>
    <property type="molecule type" value="Genomic_DNA"/>
</dbReference>
<dbReference type="Proteomes" id="UP000321960">
    <property type="component" value="Unassembled WGS sequence"/>
</dbReference>
<accession>A0A512IWS0</accession>
<protein>
    <submittedName>
        <fullName evidence="5">Polysaccharide biosynthesis protein</fullName>
    </submittedName>
</protein>
<dbReference type="SUPFAM" id="SSF53756">
    <property type="entry name" value="UDP-Glycosyltransferase/glycogen phosphorylase"/>
    <property type="match status" value="1"/>
</dbReference>
<dbReference type="PANTHER" id="PTHR12526">
    <property type="entry name" value="GLYCOSYLTRANSFERASE"/>
    <property type="match status" value="1"/>
</dbReference>
<dbReference type="Proteomes" id="UP001156856">
    <property type="component" value="Unassembled WGS sequence"/>
</dbReference>
<dbReference type="Pfam" id="PF13439">
    <property type="entry name" value="Glyco_transf_4"/>
    <property type="match status" value="1"/>
</dbReference>
<dbReference type="RefSeq" id="WP_147023814.1">
    <property type="nucleotide sequence ID" value="NZ_BJZU01000003.1"/>
</dbReference>
<evidence type="ECO:0000256" key="1">
    <source>
        <dbReference type="ARBA" id="ARBA00022676"/>
    </source>
</evidence>
<dbReference type="InterPro" id="IPR028098">
    <property type="entry name" value="Glyco_trans_4-like_N"/>
</dbReference>
<evidence type="ECO:0000259" key="4">
    <source>
        <dbReference type="Pfam" id="PF13439"/>
    </source>
</evidence>
<keyword evidence="8" id="KW-1185">Reference proteome</keyword>
<reference evidence="6" key="4">
    <citation type="submission" date="2023-01" db="EMBL/GenBank/DDBJ databases">
        <title>Draft genome sequence of Methylobacterium oxalidis strain NBRC 107715.</title>
        <authorList>
            <person name="Sun Q."/>
            <person name="Mori K."/>
        </authorList>
    </citation>
    <scope>NUCLEOTIDE SEQUENCE</scope>
    <source>
        <strain evidence="6">NBRC 107715</strain>
    </source>
</reference>
<feature type="domain" description="Glycosyltransferase subfamily 4-like N-terminal" evidence="4">
    <location>
        <begin position="14"/>
        <end position="136"/>
    </location>
</feature>
<proteinExistence type="predicted"/>
<feature type="domain" description="Glycosyl transferase family 1" evidence="3">
    <location>
        <begin position="231"/>
        <end position="364"/>
    </location>
</feature>
<keyword evidence="2" id="KW-0808">Transferase</keyword>
<organism evidence="5 7">
    <name type="scientific">Methylobacterium oxalidis</name>
    <dbReference type="NCBI Taxonomy" id="944322"/>
    <lineage>
        <taxon>Bacteria</taxon>
        <taxon>Pseudomonadati</taxon>
        <taxon>Pseudomonadota</taxon>
        <taxon>Alphaproteobacteria</taxon>
        <taxon>Hyphomicrobiales</taxon>
        <taxon>Methylobacteriaceae</taxon>
        <taxon>Methylobacterium</taxon>
    </lineage>
</organism>
<dbReference type="OrthoDB" id="9807414at2"/>
<reference evidence="5 7" key="3">
    <citation type="submission" date="2019-07" db="EMBL/GenBank/DDBJ databases">
        <title>Whole genome shotgun sequence of Methylobacterium oxalidis NBRC 107715.</title>
        <authorList>
            <person name="Hosoyama A."/>
            <person name="Uohara A."/>
            <person name="Ohji S."/>
            <person name="Ichikawa N."/>
        </authorList>
    </citation>
    <scope>NUCLEOTIDE SEQUENCE [LARGE SCALE GENOMIC DNA]</scope>
    <source>
        <strain evidence="5 7">NBRC 107715</strain>
    </source>
</reference>
<evidence type="ECO:0000313" key="8">
    <source>
        <dbReference type="Proteomes" id="UP001156856"/>
    </source>
</evidence>
<dbReference type="Pfam" id="PF00534">
    <property type="entry name" value="Glycos_transf_1"/>
    <property type="match status" value="1"/>
</dbReference>
<dbReference type="EMBL" id="BJZU01000003">
    <property type="protein sequence ID" value="GEP02145.1"/>
    <property type="molecule type" value="Genomic_DNA"/>
</dbReference>
<comment type="caution">
    <text evidence="5">The sequence shown here is derived from an EMBL/GenBank/DDBJ whole genome shotgun (WGS) entry which is preliminary data.</text>
</comment>
<gene>
    <name evidence="6" type="ORF">GCM10007888_04710</name>
    <name evidence="5" type="ORF">MOX02_01830</name>
</gene>
<evidence type="ECO:0000259" key="3">
    <source>
        <dbReference type="Pfam" id="PF00534"/>
    </source>
</evidence>
<evidence type="ECO:0000313" key="5">
    <source>
        <dbReference type="EMBL" id="GEP02145.1"/>
    </source>
</evidence>
<keyword evidence="1" id="KW-0328">Glycosyltransferase</keyword>
<dbReference type="Gene3D" id="3.40.50.2000">
    <property type="entry name" value="Glycogen Phosphorylase B"/>
    <property type="match status" value="2"/>
</dbReference>
<evidence type="ECO:0000313" key="6">
    <source>
        <dbReference type="EMBL" id="GLS62090.1"/>
    </source>
</evidence>
<reference evidence="8" key="2">
    <citation type="journal article" date="2019" name="Int. J. Syst. Evol. Microbiol.">
        <title>The Global Catalogue of Microorganisms (GCM) 10K type strain sequencing project: providing services to taxonomists for standard genome sequencing and annotation.</title>
        <authorList>
            <consortium name="The Broad Institute Genomics Platform"/>
            <consortium name="The Broad Institute Genome Sequencing Center for Infectious Disease"/>
            <person name="Wu L."/>
            <person name="Ma J."/>
        </authorList>
    </citation>
    <scope>NUCLEOTIDE SEQUENCE [LARGE SCALE GENOMIC DNA]</scope>
    <source>
        <strain evidence="8">NBRC 107715</strain>
    </source>
</reference>
<sequence>MHVVILAEFAGPSGGAEKVAVESARGLAEAGLEVTFIQGVEGPADPLLDHPRLRRVALELPDVWSRPALTAATAGIWHRAAAERLASALDGLPTRPDCLHLHQWTRSLSPSVFPLLLGTGAPVVVTLHDYFLACPNGVYYRFDRGEPCALRPLSTPCLTAPCDAKSRAHKLVRVARTAALRRAAGRNRLHLVHVCDATLARMGPMLAEFAASHHRIDNPVSVVRGEPAEPARGDAIAYVGRMTAEKGADLVAEAARAAGLPAFFIGSGPLEESLRGRPGIELLGWRSPAEVQAILRARARAVAAPSRWLETGPLTVYEALAAGIPVVASDRSGAAEKVRHGETGFVVPPEPAALTEAFRALRDDARVGALGRAAHARYWSAPLTVAAHCEALAALYARVRQRGLCAAQQPEQRDAADRIPTGAAAAECTGAARL</sequence>
<dbReference type="AlphaFoldDB" id="A0A512IWS0"/>
<dbReference type="GO" id="GO:0016757">
    <property type="term" value="F:glycosyltransferase activity"/>
    <property type="evidence" value="ECO:0007669"/>
    <property type="project" value="UniProtKB-KW"/>
</dbReference>
<dbReference type="PANTHER" id="PTHR12526:SF510">
    <property type="entry name" value="D-INOSITOL 3-PHOSPHATE GLYCOSYLTRANSFERASE"/>
    <property type="match status" value="1"/>
</dbReference>
<evidence type="ECO:0000256" key="2">
    <source>
        <dbReference type="ARBA" id="ARBA00022679"/>
    </source>
</evidence>
<evidence type="ECO:0000313" key="7">
    <source>
        <dbReference type="Proteomes" id="UP000321960"/>
    </source>
</evidence>
<dbReference type="InterPro" id="IPR001296">
    <property type="entry name" value="Glyco_trans_1"/>
</dbReference>
<name>A0A512IWS0_9HYPH</name>